<feature type="compositionally biased region" description="Basic residues" evidence="1">
    <location>
        <begin position="164"/>
        <end position="177"/>
    </location>
</feature>
<accession>A0A1E1WER4</accession>
<sequence length="254" mass="27636">GLACRMLALLSPPRDARLASELAATLRDTCNNLPDKQSQRNLTRYLGALEAAERTSLNKMSNTGITEGTIQNEDTMTHIGRATTSLPQPIARSTHVVINETVEEEVEIDETSPTDAISKISTGLETVEESPKSARSSSGAEDKRADKVEEDAQTDSSSGVSPVKKPKVSKAKKKKLSLSKQSEENPKPKSGKDKGTKAKKVREEAVKEIEKEKIVEEENEKGGVKRSRSQRSLVDVERAQKAKAEKNKKAQAAS</sequence>
<gene>
    <name evidence="2" type="ORF">g.17922</name>
</gene>
<organism evidence="2">
    <name type="scientific">Pectinophora gossypiella</name>
    <name type="common">Cotton pink bollworm</name>
    <name type="synonym">Depressaria gossypiella</name>
    <dbReference type="NCBI Taxonomy" id="13191"/>
    <lineage>
        <taxon>Eukaryota</taxon>
        <taxon>Metazoa</taxon>
        <taxon>Ecdysozoa</taxon>
        <taxon>Arthropoda</taxon>
        <taxon>Hexapoda</taxon>
        <taxon>Insecta</taxon>
        <taxon>Pterygota</taxon>
        <taxon>Neoptera</taxon>
        <taxon>Endopterygota</taxon>
        <taxon>Lepidoptera</taxon>
        <taxon>Glossata</taxon>
        <taxon>Ditrysia</taxon>
        <taxon>Gelechioidea</taxon>
        <taxon>Gelechiidae</taxon>
        <taxon>Apatetrinae</taxon>
        <taxon>Pectinophora</taxon>
    </lineage>
</organism>
<evidence type="ECO:0000313" key="2">
    <source>
        <dbReference type="EMBL" id="JAT85407.1"/>
    </source>
</evidence>
<protein>
    <submittedName>
        <fullName evidence="2">Uncharacterized protein</fullName>
    </submittedName>
</protein>
<dbReference type="EMBL" id="GDQN01005647">
    <property type="protein sequence ID" value="JAT85407.1"/>
    <property type="molecule type" value="Transcribed_RNA"/>
</dbReference>
<evidence type="ECO:0000256" key="1">
    <source>
        <dbReference type="SAM" id="MobiDB-lite"/>
    </source>
</evidence>
<name>A0A1E1WER4_PECGO</name>
<feature type="compositionally biased region" description="Acidic residues" evidence="1">
    <location>
        <begin position="102"/>
        <end position="112"/>
    </location>
</feature>
<proteinExistence type="predicted"/>
<feature type="compositionally biased region" description="Basic and acidic residues" evidence="1">
    <location>
        <begin position="181"/>
        <end position="223"/>
    </location>
</feature>
<feature type="compositionally biased region" description="Polar residues" evidence="1">
    <location>
        <begin position="113"/>
        <end position="124"/>
    </location>
</feature>
<feature type="compositionally biased region" description="Basic and acidic residues" evidence="1">
    <location>
        <begin position="234"/>
        <end position="248"/>
    </location>
</feature>
<dbReference type="OrthoDB" id="27187at2759"/>
<reference evidence="2" key="1">
    <citation type="submission" date="2015-09" db="EMBL/GenBank/DDBJ databases">
        <title>De novo assembly of Pectinophora gossypiella (Pink Bollworm) gut transcriptome.</title>
        <authorList>
            <person name="Tassone E.E."/>
        </authorList>
    </citation>
    <scope>NUCLEOTIDE SEQUENCE</scope>
</reference>
<feature type="non-terminal residue" evidence="2">
    <location>
        <position position="1"/>
    </location>
</feature>
<dbReference type="AlphaFoldDB" id="A0A1E1WER4"/>
<feature type="non-terminal residue" evidence="2">
    <location>
        <position position="254"/>
    </location>
</feature>
<feature type="region of interest" description="Disordered" evidence="1">
    <location>
        <begin position="102"/>
        <end position="254"/>
    </location>
</feature>